<sequence length="441" mass="48672">MARSDKNRDAALRVAVRKVKRALKRRIALRRRRRSPAKFVGVTGSSAKSTTVTLLSHVLASQGPTRMQVFYNSYFPVLESMLQLKGDEAFSVNELGAGTEGFGAAAQMIGPDLAIVTMISMEHRSIYKTEDNITREKAQLVEALRPGGIALLNGDDPQAMTMAETAEGRQARVVTFGQGDEVGYRATRIHAAWPDRLSLSLEWAGGTLDLKTQFVGSHFWLPVTAAAAAALELGVPPEVVAERIAGVTPLQSRCDTLHIDGGPNFILDTAKAPARTLSLTLDMLRDARAPFKRFILYGVSDFGGNNRKQYSQIYSAAREVADEVIILGDRAKHARASEEDIAAGRFRSFPDVTSLTRYLKETARPDELILLKASANVHLERAALAFREEVNCWEEKCGRTHPCHDCRALTEGYSPLAARRQRNSSFHPRDPNNPLYQRLES</sequence>
<evidence type="ECO:0000313" key="7">
    <source>
        <dbReference type="EMBL" id="SLN28373.1"/>
    </source>
</evidence>
<evidence type="ECO:0000313" key="8">
    <source>
        <dbReference type="Proteomes" id="UP000193963"/>
    </source>
</evidence>
<dbReference type="OrthoDB" id="9803907at2"/>
<dbReference type="Pfam" id="PF08245">
    <property type="entry name" value="Mur_ligase_M"/>
    <property type="match status" value="1"/>
</dbReference>
<feature type="domain" description="Mur ligase central" evidence="6">
    <location>
        <begin position="42"/>
        <end position="230"/>
    </location>
</feature>
<dbReference type="InterPro" id="IPR036615">
    <property type="entry name" value="Mur_ligase_C_dom_sf"/>
</dbReference>
<evidence type="ECO:0000256" key="3">
    <source>
        <dbReference type="ARBA" id="ARBA00022840"/>
    </source>
</evidence>
<evidence type="ECO:0000259" key="5">
    <source>
        <dbReference type="Pfam" id="PF02875"/>
    </source>
</evidence>
<dbReference type="Pfam" id="PF02875">
    <property type="entry name" value="Mur_ligase_C"/>
    <property type="match status" value="1"/>
</dbReference>
<dbReference type="Gene3D" id="3.90.190.20">
    <property type="entry name" value="Mur ligase, C-terminal domain"/>
    <property type="match status" value="1"/>
</dbReference>
<name>A0A1X6YQP4_9RHOB</name>
<evidence type="ECO:0000256" key="4">
    <source>
        <dbReference type="SAM" id="MobiDB-lite"/>
    </source>
</evidence>
<dbReference type="RefSeq" id="WP_157792188.1">
    <property type="nucleotide sequence ID" value="NZ_FWFN01000002.1"/>
</dbReference>
<dbReference type="AlphaFoldDB" id="A0A1X6YQP4"/>
<dbReference type="Gene3D" id="3.40.1190.10">
    <property type="entry name" value="Mur-like, catalytic domain"/>
    <property type="match status" value="1"/>
</dbReference>
<evidence type="ECO:0000256" key="2">
    <source>
        <dbReference type="ARBA" id="ARBA00022741"/>
    </source>
</evidence>
<dbReference type="GO" id="GO:0047480">
    <property type="term" value="F:UDP-N-acetylmuramoyl-tripeptide-D-alanyl-D-alanine ligase activity"/>
    <property type="evidence" value="ECO:0007669"/>
    <property type="project" value="UniProtKB-EC"/>
</dbReference>
<dbReference type="PANTHER" id="PTHR43024:SF1">
    <property type="entry name" value="UDP-N-ACETYLMURAMOYL-TRIPEPTIDE--D-ALANYL-D-ALANINE LIGASE"/>
    <property type="match status" value="1"/>
</dbReference>
<dbReference type="PANTHER" id="PTHR43024">
    <property type="entry name" value="UDP-N-ACETYLMURAMOYL-TRIPEPTIDE--D-ALANYL-D-ALANINE LIGASE"/>
    <property type="match status" value="1"/>
</dbReference>
<dbReference type="SUPFAM" id="SSF53244">
    <property type="entry name" value="MurD-like peptide ligases, peptide-binding domain"/>
    <property type="match status" value="1"/>
</dbReference>
<dbReference type="InterPro" id="IPR013221">
    <property type="entry name" value="Mur_ligase_cen"/>
</dbReference>
<proteinExistence type="predicted"/>
<reference evidence="7 8" key="1">
    <citation type="submission" date="2017-03" db="EMBL/GenBank/DDBJ databases">
        <authorList>
            <person name="Afonso C.L."/>
            <person name="Miller P.J."/>
            <person name="Scott M.A."/>
            <person name="Spackman E."/>
            <person name="Goraichik I."/>
            <person name="Dimitrov K.M."/>
            <person name="Suarez D.L."/>
            <person name="Swayne D.E."/>
        </authorList>
    </citation>
    <scope>NUCLEOTIDE SEQUENCE [LARGE SCALE GENOMIC DNA]</scope>
    <source>
        <strain evidence="7 8">CECT 7751</strain>
    </source>
</reference>
<gene>
    <name evidence="7" type="primary">murF_1</name>
    <name evidence="7" type="ORF">PSM7751_01116</name>
</gene>
<dbReference type="SUPFAM" id="SSF53623">
    <property type="entry name" value="MurD-like peptide ligases, catalytic domain"/>
    <property type="match status" value="1"/>
</dbReference>
<dbReference type="EC" id="6.3.2.10" evidence="7"/>
<dbReference type="InterPro" id="IPR036565">
    <property type="entry name" value="Mur-like_cat_sf"/>
</dbReference>
<accession>A0A1X6YQP4</accession>
<keyword evidence="8" id="KW-1185">Reference proteome</keyword>
<evidence type="ECO:0000259" key="6">
    <source>
        <dbReference type="Pfam" id="PF08245"/>
    </source>
</evidence>
<keyword evidence="2" id="KW-0547">Nucleotide-binding</keyword>
<dbReference type="Proteomes" id="UP000193963">
    <property type="component" value="Unassembled WGS sequence"/>
</dbReference>
<dbReference type="InterPro" id="IPR004101">
    <property type="entry name" value="Mur_ligase_C"/>
</dbReference>
<organism evidence="7 8">
    <name type="scientific">Pseudooceanicola marinus</name>
    <dbReference type="NCBI Taxonomy" id="396013"/>
    <lineage>
        <taxon>Bacteria</taxon>
        <taxon>Pseudomonadati</taxon>
        <taxon>Pseudomonadota</taxon>
        <taxon>Alphaproteobacteria</taxon>
        <taxon>Rhodobacterales</taxon>
        <taxon>Paracoccaceae</taxon>
        <taxon>Pseudooceanicola</taxon>
    </lineage>
</organism>
<feature type="region of interest" description="Disordered" evidence="4">
    <location>
        <begin position="419"/>
        <end position="441"/>
    </location>
</feature>
<protein>
    <submittedName>
        <fullName evidence="7">UDP-N-acetylmuramoyl-tripeptide--D-alanyl-D-alanine ligase</fullName>
        <ecNumber evidence="7">6.3.2.10</ecNumber>
    </submittedName>
</protein>
<dbReference type="InterPro" id="IPR051046">
    <property type="entry name" value="MurCDEF_CellWall_CoF430Synth"/>
</dbReference>
<keyword evidence="3" id="KW-0067">ATP-binding</keyword>
<evidence type="ECO:0000256" key="1">
    <source>
        <dbReference type="ARBA" id="ARBA00022598"/>
    </source>
</evidence>
<feature type="domain" description="Mur ligase C-terminal" evidence="5">
    <location>
        <begin position="253"/>
        <end position="374"/>
    </location>
</feature>
<keyword evidence="1 7" id="KW-0436">Ligase</keyword>
<dbReference type="GO" id="GO:0005524">
    <property type="term" value="F:ATP binding"/>
    <property type="evidence" value="ECO:0007669"/>
    <property type="project" value="UniProtKB-KW"/>
</dbReference>
<dbReference type="EMBL" id="FWFN01000002">
    <property type="protein sequence ID" value="SLN28373.1"/>
    <property type="molecule type" value="Genomic_DNA"/>
</dbReference>